<keyword evidence="3" id="KW-1185">Reference proteome</keyword>
<feature type="signal peptide" evidence="1">
    <location>
        <begin position="1"/>
        <end position="20"/>
    </location>
</feature>
<evidence type="ECO:0000313" key="3">
    <source>
        <dbReference type="Proteomes" id="UP001201549"/>
    </source>
</evidence>
<keyword evidence="1" id="KW-0732">Signal</keyword>
<dbReference type="EMBL" id="JAKOGG010000023">
    <property type="protein sequence ID" value="MCS4558611.1"/>
    <property type="molecule type" value="Genomic_DNA"/>
</dbReference>
<organism evidence="2 3">
    <name type="scientific">Shewanella electrica</name>
    <dbReference type="NCBI Taxonomy" id="515560"/>
    <lineage>
        <taxon>Bacteria</taxon>
        <taxon>Pseudomonadati</taxon>
        <taxon>Pseudomonadota</taxon>
        <taxon>Gammaproteobacteria</taxon>
        <taxon>Alteromonadales</taxon>
        <taxon>Shewanellaceae</taxon>
        <taxon>Shewanella</taxon>
    </lineage>
</organism>
<accession>A0ABT2FQH8</accession>
<feature type="chain" id="PRO_5047411327" description="DUF4440 domain-containing protein" evidence="1">
    <location>
        <begin position="21"/>
        <end position="155"/>
    </location>
</feature>
<protein>
    <recommendedName>
        <fullName evidence="4">DUF4440 domain-containing protein</fullName>
    </recommendedName>
</protein>
<dbReference type="RefSeq" id="WP_238898427.1">
    <property type="nucleotide sequence ID" value="NZ_JAKOGG010000023.1"/>
</dbReference>
<reference evidence="3" key="1">
    <citation type="submission" date="2023-07" db="EMBL/GenBank/DDBJ databases">
        <title>Shewanella mangrovi sp. nov., an acetaldehyde- degrading bacterium isolated from mangrove sediment.</title>
        <authorList>
            <person name="Liu Y."/>
        </authorList>
    </citation>
    <scope>NUCLEOTIDE SEQUENCE [LARGE SCALE GENOMIC DNA]</scope>
    <source>
        <strain evidence="3">C32</strain>
    </source>
</reference>
<dbReference type="Proteomes" id="UP001201549">
    <property type="component" value="Unassembled WGS sequence"/>
</dbReference>
<proteinExistence type="predicted"/>
<evidence type="ECO:0000313" key="2">
    <source>
        <dbReference type="EMBL" id="MCS4558611.1"/>
    </source>
</evidence>
<evidence type="ECO:0000256" key="1">
    <source>
        <dbReference type="SAM" id="SignalP"/>
    </source>
</evidence>
<name>A0ABT2FQH8_9GAMM</name>
<comment type="caution">
    <text evidence="2">The sequence shown here is derived from an EMBL/GenBank/DDBJ whole genome shotgun (WGS) entry which is preliminary data.</text>
</comment>
<evidence type="ECO:0008006" key="4">
    <source>
        <dbReference type="Google" id="ProtNLM"/>
    </source>
</evidence>
<sequence length="155" mass="17671">MKGILAVIATTLLMSATVHAEQPNYGFEASDINDPIFKEKCTSYTDALTNADADTVASFAPPEFMENYPEKFPKEVERRISKHKKLLAQYPYFKLKKISIRQNESKIDVKRPQNSMVVIDTLYEGSPKGTIGISCLFIKNRNNKWIYSFTGRTHE</sequence>
<gene>
    <name evidence="2" type="ORF">L9G74_19415</name>
</gene>